<evidence type="ECO:0000256" key="7">
    <source>
        <dbReference type="SAM" id="MobiDB-lite"/>
    </source>
</evidence>
<keyword evidence="5" id="KW-0539">Nucleus</keyword>
<evidence type="ECO:0000256" key="2">
    <source>
        <dbReference type="ARBA" id="ARBA00022723"/>
    </source>
</evidence>
<dbReference type="InterPro" id="IPR013083">
    <property type="entry name" value="Znf_RING/FYVE/PHD"/>
</dbReference>
<dbReference type="InterPro" id="IPR059153">
    <property type="entry name" value="NSD_PHD-1st"/>
</dbReference>
<evidence type="ECO:0000256" key="5">
    <source>
        <dbReference type="ARBA" id="ARBA00023242"/>
    </source>
</evidence>
<dbReference type="EMBL" id="KZ305026">
    <property type="protein sequence ID" value="PIA54924.1"/>
    <property type="molecule type" value="Genomic_DNA"/>
</dbReference>
<keyword evidence="3 6" id="KW-0863">Zinc-finger</keyword>
<evidence type="ECO:0000313" key="10">
    <source>
        <dbReference type="Proteomes" id="UP000230069"/>
    </source>
</evidence>
<dbReference type="SUPFAM" id="SSF55729">
    <property type="entry name" value="Acyl-CoA N-acyltransferases (Nat)"/>
    <property type="match status" value="1"/>
</dbReference>
<dbReference type="OrthoDB" id="1903104at2759"/>
<proteinExistence type="predicted"/>
<dbReference type="Pfam" id="PF23209">
    <property type="entry name" value="IDM1_C"/>
    <property type="match status" value="1"/>
</dbReference>
<keyword evidence="4" id="KW-0862">Zinc</keyword>
<dbReference type="Pfam" id="PF16135">
    <property type="entry name" value="TDBD"/>
    <property type="match status" value="2"/>
</dbReference>
<feature type="compositionally biased region" description="Polar residues" evidence="7">
    <location>
        <begin position="424"/>
        <end position="448"/>
    </location>
</feature>
<dbReference type="InterPro" id="IPR056511">
    <property type="entry name" value="IDM1_C"/>
</dbReference>
<dbReference type="GO" id="GO:0045944">
    <property type="term" value="P:positive regulation of transcription by RNA polymerase II"/>
    <property type="evidence" value="ECO:0007669"/>
    <property type="project" value="TreeGrafter"/>
</dbReference>
<evidence type="ECO:0000256" key="6">
    <source>
        <dbReference type="PROSITE-ProRule" id="PRU00146"/>
    </source>
</evidence>
<evidence type="ECO:0000259" key="8">
    <source>
        <dbReference type="PROSITE" id="PS50016"/>
    </source>
</evidence>
<feature type="region of interest" description="Disordered" evidence="7">
    <location>
        <begin position="225"/>
        <end position="249"/>
    </location>
</feature>
<dbReference type="InterPro" id="IPR019787">
    <property type="entry name" value="Znf_PHD-finger"/>
</dbReference>
<dbReference type="Gene3D" id="3.40.630.30">
    <property type="match status" value="1"/>
</dbReference>
<evidence type="ECO:0000313" key="9">
    <source>
        <dbReference type="EMBL" id="PIA54924.1"/>
    </source>
</evidence>
<dbReference type="FunCoup" id="A0A2G5EGM2">
    <property type="interactions" value="2028"/>
</dbReference>
<sequence>MAHGTDSEEFRLVSGARSGLKREFAFALKNQSDLSGSMGRTRRRVQNSPCVDVGSEFHYGKRLKSDDEKEEGGIDLVVKENDQNDSLEIESVEKLKEDGSKATCMEESKLDSFKCTVDEELETNLVESVDNGEPKTDLVESIVTEEPKNDLVESVMEDEGENNLDKIICNTEGEVKMENPVVIDNNVEAISVVGKPLRRFTRSALKPKAEPVEVEYVATSSGSTVLSEEGGKVSTEKDKGTTSDADSSLKTPLKSMLEMKTSKKIALGKLPSSVRDLLDTGLLEGLPVKYLFRNKKNEGLKGTIKNFGILCSCSTCKGCQVVTPYQFEKHAQSNNKHPSDNIYLENGKNLHEVLNACKNAPLETLEHIIKAAISSSPEAKHSFCNNCKEPLAASRSSKTIPFCESCLASDKSLGFPSRVIVSGDRSSNSVSTPKSSATASECGSSQTKSKGKLTKKDLGLHKLVFEEQGLPDGTALSYFICGQKRLEGYKKGHNIFCYHCQEEISPSQFESHAGYASRRKPYLNIYTSNGVSLHELSISLSKSRKVSNHKNDDLCTYCFEFGDLLCCDMCPRAFHQDCLGLSDAPQCKWYCPYCITMYEREKSCEYNANAKAAGRVSGVDPIEQITRRCIRIVETSESEIGGCVLCRHHSFSTSGFGPSTVILCDQCEKEYHVGCLKDHKMADLKELPEGNWFCSGKCSWIHTAMKKLVKHGYENLPDSILKVIKKKQEEAYPNDGADVRWRVLSGKTDCGESKSLLSTAVTIFHGHFDPIVDAKTGHDLIPSMVYGRNMGDQDFGGMYCAVLVVNSVVVSAAIFRIFGVDIVEIPLVATASDYQGRGYFHSLFSCMERLLAFLGVKTIVLPSAAESKGIWTQKFGFSDISQDQMSDDGLSGDIYAAQASSSMQEGWEIIRGELVCGPGIHLFVLFTCIVKDSV</sequence>
<dbReference type="PROSITE" id="PS01359">
    <property type="entry name" value="ZF_PHD_1"/>
    <property type="match status" value="1"/>
</dbReference>
<feature type="compositionally biased region" description="Basic and acidic residues" evidence="7">
    <location>
        <begin position="229"/>
        <end position="241"/>
    </location>
</feature>
<reference evidence="9 10" key="1">
    <citation type="submission" date="2017-09" db="EMBL/GenBank/DDBJ databases">
        <title>WGS assembly of Aquilegia coerulea Goldsmith.</title>
        <authorList>
            <person name="Hodges S."/>
            <person name="Kramer E."/>
            <person name="Nordborg M."/>
            <person name="Tomkins J."/>
            <person name="Borevitz J."/>
            <person name="Derieg N."/>
            <person name="Yan J."/>
            <person name="Mihaltcheva S."/>
            <person name="Hayes R.D."/>
            <person name="Rokhsar D."/>
        </authorList>
    </citation>
    <scope>NUCLEOTIDE SEQUENCE [LARGE SCALE GENOMIC DNA]</scope>
    <source>
        <strain evidence="10">cv. Goldsmith</strain>
    </source>
</reference>
<feature type="region of interest" description="Disordered" evidence="7">
    <location>
        <begin position="423"/>
        <end position="451"/>
    </location>
</feature>
<protein>
    <recommendedName>
        <fullName evidence="8">PHD-type domain-containing protein</fullName>
    </recommendedName>
</protein>
<dbReference type="InterPro" id="IPR016181">
    <property type="entry name" value="Acyl_CoA_acyltransferase"/>
</dbReference>
<dbReference type="SMART" id="SM00249">
    <property type="entry name" value="PHD"/>
    <property type="match status" value="2"/>
</dbReference>
<dbReference type="STRING" id="218851.A0A2G5EGM2"/>
<dbReference type="GO" id="GO:0000977">
    <property type="term" value="F:RNA polymerase II transcription regulatory region sequence-specific DNA binding"/>
    <property type="evidence" value="ECO:0007669"/>
    <property type="project" value="TreeGrafter"/>
</dbReference>
<dbReference type="PROSITE" id="PS50016">
    <property type="entry name" value="ZF_PHD_2"/>
    <property type="match status" value="1"/>
</dbReference>
<dbReference type="InParanoid" id="A0A2G5EGM2"/>
<keyword evidence="10" id="KW-1185">Reference proteome</keyword>
<gene>
    <name evidence="9" type="ORF">AQUCO_00901080v1</name>
</gene>
<dbReference type="GO" id="GO:0042393">
    <property type="term" value="F:histone binding"/>
    <property type="evidence" value="ECO:0007669"/>
    <property type="project" value="TreeGrafter"/>
</dbReference>
<dbReference type="GO" id="GO:0008270">
    <property type="term" value="F:zinc ion binding"/>
    <property type="evidence" value="ECO:0007669"/>
    <property type="project" value="UniProtKB-KW"/>
</dbReference>
<comment type="subcellular location">
    <subcellularLocation>
        <location evidence="1">Nucleus</location>
    </subcellularLocation>
</comment>
<evidence type="ECO:0000256" key="3">
    <source>
        <dbReference type="ARBA" id="ARBA00022771"/>
    </source>
</evidence>
<dbReference type="PANTHER" id="PTHR47025">
    <property type="entry name" value="AUTOIMMUNE REGULATOR"/>
    <property type="match status" value="1"/>
</dbReference>
<dbReference type="InterPro" id="IPR011011">
    <property type="entry name" value="Znf_FYVE_PHD"/>
</dbReference>
<dbReference type="Gene3D" id="3.30.40.10">
    <property type="entry name" value="Zinc/RING finger domain, C3HC4 (zinc finger)"/>
    <property type="match status" value="2"/>
</dbReference>
<evidence type="ECO:0000256" key="4">
    <source>
        <dbReference type="ARBA" id="ARBA00022833"/>
    </source>
</evidence>
<dbReference type="GO" id="GO:0003682">
    <property type="term" value="F:chromatin binding"/>
    <property type="evidence" value="ECO:0007669"/>
    <property type="project" value="TreeGrafter"/>
</dbReference>
<dbReference type="SUPFAM" id="SSF57903">
    <property type="entry name" value="FYVE/PHD zinc finger"/>
    <property type="match status" value="2"/>
</dbReference>
<dbReference type="AlphaFoldDB" id="A0A2G5EGM2"/>
<dbReference type="GO" id="GO:0005634">
    <property type="term" value="C:nucleus"/>
    <property type="evidence" value="ECO:0007669"/>
    <property type="project" value="UniProtKB-SubCell"/>
</dbReference>
<feature type="domain" description="PHD-type" evidence="8">
    <location>
        <begin position="552"/>
        <end position="597"/>
    </location>
</feature>
<dbReference type="Pfam" id="PF23011">
    <property type="entry name" value="PHD-1st_NSD"/>
    <property type="match status" value="1"/>
</dbReference>
<accession>A0A2G5EGM2</accession>
<organism evidence="9 10">
    <name type="scientific">Aquilegia coerulea</name>
    <name type="common">Rocky mountain columbine</name>
    <dbReference type="NCBI Taxonomy" id="218851"/>
    <lineage>
        <taxon>Eukaryota</taxon>
        <taxon>Viridiplantae</taxon>
        <taxon>Streptophyta</taxon>
        <taxon>Embryophyta</taxon>
        <taxon>Tracheophyta</taxon>
        <taxon>Spermatophyta</taxon>
        <taxon>Magnoliopsida</taxon>
        <taxon>Ranunculales</taxon>
        <taxon>Ranunculaceae</taxon>
        <taxon>Thalictroideae</taxon>
        <taxon>Aquilegia</taxon>
    </lineage>
</organism>
<evidence type="ECO:0000256" key="1">
    <source>
        <dbReference type="ARBA" id="ARBA00004123"/>
    </source>
</evidence>
<keyword evidence="2" id="KW-0479">Metal-binding</keyword>
<dbReference type="PANTHER" id="PTHR47025:SF2">
    <property type="entry name" value="AUTOIMMUNE REGULATOR"/>
    <property type="match status" value="1"/>
</dbReference>
<dbReference type="InterPro" id="IPR019786">
    <property type="entry name" value="Zinc_finger_PHD-type_CS"/>
</dbReference>
<dbReference type="InterPro" id="IPR032308">
    <property type="entry name" value="TDBD"/>
</dbReference>
<dbReference type="Proteomes" id="UP000230069">
    <property type="component" value="Unassembled WGS sequence"/>
</dbReference>
<name>A0A2G5EGM2_AQUCA</name>
<dbReference type="InterPro" id="IPR001965">
    <property type="entry name" value="Znf_PHD"/>
</dbReference>